<dbReference type="InterPro" id="IPR016181">
    <property type="entry name" value="Acyl_CoA_acyltransferase"/>
</dbReference>
<evidence type="ECO:0000259" key="1">
    <source>
        <dbReference type="PROSITE" id="PS51186"/>
    </source>
</evidence>
<comment type="caution">
    <text evidence="2">The sequence shown here is derived from an EMBL/GenBank/DDBJ whole genome shotgun (WGS) entry which is preliminary data.</text>
</comment>
<dbReference type="PANTHER" id="PTHR43792">
    <property type="entry name" value="GNAT FAMILY, PUTATIVE (AFU_ORTHOLOGUE AFUA_3G00765)-RELATED-RELATED"/>
    <property type="match status" value="1"/>
</dbReference>
<dbReference type="GO" id="GO:0016747">
    <property type="term" value="F:acyltransferase activity, transferring groups other than amino-acyl groups"/>
    <property type="evidence" value="ECO:0007669"/>
    <property type="project" value="InterPro"/>
</dbReference>
<dbReference type="PROSITE" id="PS51186">
    <property type="entry name" value="GNAT"/>
    <property type="match status" value="1"/>
</dbReference>
<sequence>MHGMSLSDRTIETDRLLLVPCQKEHAAALNRMNRLPEVMKYMGGHTETLEDTLAFVERVTARWAEHGCSWWTAFEKTSNECVGAATLQYLPGDAKGRLEVGWRLLPSQQGKGFATEAGQAAVDYGRRNFPGEEIVAVAHPENTPSHHVMERLGMSYAGVEEHYGEPCAVYAFQSD</sequence>
<dbReference type="Pfam" id="PF13302">
    <property type="entry name" value="Acetyltransf_3"/>
    <property type="match status" value="1"/>
</dbReference>
<dbReference type="EMBL" id="VHSH01000002">
    <property type="protein sequence ID" value="TQV82209.1"/>
    <property type="molecule type" value="Genomic_DNA"/>
</dbReference>
<accession>A0A545TYC2</accession>
<keyword evidence="3" id="KW-1185">Reference proteome</keyword>
<dbReference type="AlphaFoldDB" id="A0A545TYC2"/>
<feature type="domain" description="N-acetyltransferase" evidence="1">
    <location>
        <begin position="16"/>
        <end position="175"/>
    </location>
</feature>
<dbReference type="InterPro" id="IPR000182">
    <property type="entry name" value="GNAT_dom"/>
</dbReference>
<organism evidence="2 3">
    <name type="scientific">Denitrobaculum tricleocarpae</name>
    <dbReference type="NCBI Taxonomy" id="2591009"/>
    <lineage>
        <taxon>Bacteria</taxon>
        <taxon>Pseudomonadati</taxon>
        <taxon>Pseudomonadota</taxon>
        <taxon>Alphaproteobacteria</taxon>
        <taxon>Rhodospirillales</taxon>
        <taxon>Rhodospirillaceae</taxon>
        <taxon>Denitrobaculum</taxon>
    </lineage>
</organism>
<evidence type="ECO:0000313" key="2">
    <source>
        <dbReference type="EMBL" id="TQV82209.1"/>
    </source>
</evidence>
<dbReference type="OrthoDB" id="6293260at2"/>
<dbReference type="Proteomes" id="UP000315252">
    <property type="component" value="Unassembled WGS sequence"/>
</dbReference>
<evidence type="ECO:0000313" key="3">
    <source>
        <dbReference type="Proteomes" id="UP000315252"/>
    </source>
</evidence>
<proteinExistence type="predicted"/>
<keyword evidence="2" id="KW-0808">Transferase</keyword>
<dbReference type="InterPro" id="IPR051531">
    <property type="entry name" value="N-acetyltransferase"/>
</dbReference>
<dbReference type="PANTHER" id="PTHR43792:SF1">
    <property type="entry name" value="N-ACETYLTRANSFERASE DOMAIN-CONTAINING PROTEIN"/>
    <property type="match status" value="1"/>
</dbReference>
<protein>
    <submittedName>
        <fullName evidence="2">GNAT family N-acetyltransferase</fullName>
    </submittedName>
</protein>
<dbReference type="Gene3D" id="3.40.630.30">
    <property type="match status" value="1"/>
</dbReference>
<dbReference type="SUPFAM" id="SSF55729">
    <property type="entry name" value="Acyl-CoA N-acyltransferases (Nat)"/>
    <property type="match status" value="1"/>
</dbReference>
<name>A0A545TYC2_9PROT</name>
<gene>
    <name evidence="2" type="ORF">FKG95_08295</name>
</gene>
<reference evidence="2 3" key="1">
    <citation type="submission" date="2019-06" db="EMBL/GenBank/DDBJ databases">
        <title>Whole genome sequence for Rhodospirillaceae sp. R148.</title>
        <authorList>
            <person name="Wang G."/>
        </authorList>
    </citation>
    <scope>NUCLEOTIDE SEQUENCE [LARGE SCALE GENOMIC DNA]</scope>
    <source>
        <strain evidence="2 3">R148</strain>
    </source>
</reference>